<gene>
    <name evidence="1" type="ordered locus">Tter_0624</name>
</gene>
<dbReference type="KEGG" id="ttr:Tter_0624"/>
<keyword evidence="2" id="KW-1185">Reference proteome</keyword>
<name>D1CF36_THET1</name>
<proteinExistence type="predicted"/>
<dbReference type="AlphaFoldDB" id="D1CF36"/>
<reference evidence="2" key="1">
    <citation type="journal article" date="2010" name="Stand. Genomic Sci.">
        <title>Complete genome sequence of 'Thermobaculum terrenum' type strain (YNP1).</title>
        <authorList>
            <person name="Kiss H."/>
            <person name="Cleland D."/>
            <person name="Lapidus A."/>
            <person name="Lucas S."/>
            <person name="Glavina Del Rio T."/>
            <person name="Nolan M."/>
            <person name="Tice H."/>
            <person name="Han C."/>
            <person name="Goodwin L."/>
            <person name="Pitluck S."/>
            <person name="Liolios K."/>
            <person name="Ivanova N."/>
            <person name="Mavromatis K."/>
            <person name="Ovchinnikova G."/>
            <person name="Pati A."/>
            <person name="Chen A."/>
            <person name="Palaniappan K."/>
            <person name="Land M."/>
            <person name="Hauser L."/>
            <person name="Chang Y."/>
            <person name="Jeffries C."/>
            <person name="Lu M."/>
            <person name="Brettin T."/>
            <person name="Detter J."/>
            <person name="Goker M."/>
            <person name="Tindall B."/>
            <person name="Beck B."/>
            <person name="McDermott T."/>
            <person name="Woyke T."/>
            <person name="Bristow J."/>
            <person name="Eisen J."/>
            <person name="Markowitz V."/>
            <person name="Hugenholtz P."/>
            <person name="Kyrpides N."/>
            <person name="Klenk H."/>
            <person name="Cheng J."/>
        </authorList>
    </citation>
    <scope>NUCLEOTIDE SEQUENCE [LARGE SCALE GENOMIC DNA]</scope>
    <source>
        <strain evidence="2">ATCC BAA-798 / YNP1</strain>
    </source>
</reference>
<protein>
    <submittedName>
        <fullName evidence="1">Uncharacterized protein</fullName>
    </submittedName>
</protein>
<dbReference type="EMBL" id="CP001825">
    <property type="protein sequence ID" value="ACZ41542.1"/>
    <property type="molecule type" value="Genomic_DNA"/>
</dbReference>
<accession>D1CF36</accession>
<sequence>MKSPAIAFTILIAILGMLLLSTLSPWARQDQDPSPGSLRAVLPTLPTAEQPTPLPQDVLPPTAVVEKLTSREELVERARHVAWLMGETDPELLDVQQTTIGQALILIGESPEDMNLESLLPPEHHTQPLAAYPVYLVRMGGKFQPTSAPGGKLPPRIRGIMYVIVDVNTGQSIGYGFTGLEPYPTPTPYRTPYGFLRSQLIYYRVHAEVLKWEERQSTG</sequence>
<organism evidence="1 2">
    <name type="scientific">Thermobaculum terrenum (strain ATCC BAA-798 / CCMEE 7001 / YNP1)</name>
    <dbReference type="NCBI Taxonomy" id="525904"/>
    <lineage>
        <taxon>Bacteria</taxon>
        <taxon>Bacillati</taxon>
        <taxon>Chloroflexota</taxon>
        <taxon>Chloroflexia</taxon>
        <taxon>Candidatus Thermobaculales</taxon>
        <taxon>Candidatus Thermobaculaceae</taxon>
        <taxon>Thermobaculum</taxon>
    </lineage>
</organism>
<evidence type="ECO:0000313" key="1">
    <source>
        <dbReference type="EMBL" id="ACZ41542.1"/>
    </source>
</evidence>
<dbReference type="RefSeq" id="WP_012874577.1">
    <property type="nucleotide sequence ID" value="NC_013525.1"/>
</dbReference>
<dbReference type="STRING" id="525904.Tter_0624"/>
<evidence type="ECO:0000313" key="2">
    <source>
        <dbReference type="Proteomes" id="UP000000323"/>
    </source>
</evidence>
<dbReference type="HOGENOM" id="CLU_1260962_0_0_0"/>
<dbReference type="Proteomes" id="UP000000323">
    <property type="component" value="Chromosome 1"/>
</dbReference>